<dbReference type="RefSeq" id="XP_025595439.1">
    <property type="nucleotide sequence ID" value="XM_025743416.1"/>
</dbReference>
<name>A0A316Z0B4_9BASI</name>
<dbReference type="GeneID" id="37270960"/>
<feature type="region of interest" description="Disordered" evidence="1">
    <location>
        <begin position="1"/>
        <end position="92"/>
    </location>
</feature>
<dbReference type="EMBL" id="KZ819306">
    <property type="protein sequence ID" value="PWN95160.1"/>
    <property type="molecule type" value="Genomic_DNA"/>
</dbReference>
<feature type="compositionally biased region" description="Acidic residues" evidence="1">
    <location>
        <begin position="73"/>
        <end position="82"/>
    </location>
</feature>
<proteinExistence type="predicted"/>
<feature type="compositionally biased region" description="Low complexity" evidence="1">
    <location>
        <begin position="35"/>
        <end position="45"/>
    </location>
</feature>
<sequence>MELDYGASEEPSHQLVVGDIVEDAEQEPEVPLSPRSAAEASLQAQRRQEAERRGASYYALPQREATAHLELEVEREEEEEEKQDLTPPEVPIPIGGGLDVRLSALHLSGPPITQLSTSRLFALITQWGAAPLGLEWVNDSSCVVVFANAIAALSALQLVSRPWYTPAYPIPEARLVEAAARVQQQHERSEPVEDEIPNEFVLALLTPRRTRAVPVKLYTPAERDALAAARAPAPQEELPEDAPAIYAEMQAEEAALRAAEPAQVALRALRAPLFARFALDSADNKRSQAASSSKWYAQHGKGAGKDVVPRLLEVREKKARGRGLAGGAMMDDMDRELDEMRVKREQEEKMGISAEPAPAQDQWRHDRFEGVKREDGGRQRGRRAQPRGGLDALDEELEEFRSDRARSASPVRPTNNGQIRIRGRGAMRSALAWADEDEVARSSSSKKARGLEARLGAGKLADRFADNLESRFS</sequence>
<evidence type="ECO:0000313" key="3">
    <source>
        <dbReference type="Proteomes" id="UP000245946"/>
    </source>
</evidence>
<dbReference type="OrthoDB" id="422106at2759"/>
<dbReference type="GO" id="GO:0003729">
    <property type="term" value="F:mRNA binding"/>
    <property type="evidence" value="ECO:0007669"/>
    <property type="project" value="InterPro"/>
</dbReference>
<evidence type="ECO:0000256" key="1">
    <source>
        <dbReference type="SAM" id="MobiDB-lite"/>
    </source>
</evidence>
<dbReference type="InterPro" id="IPR019416">
    <property type="entry name" value="NCBP3"/>
</dbReference>
<dbReference type="GO" id="GO:0000340">
    <property type="term" value="F:RNA 7-methylguanosine cap binding"/>
    <property type="evidence" value="ECO:0007669"/>
    <property type="project" value="InterPro"/>
</dbReference>
<evidence type="ECO:0000313" key="2">
    <source>
        <dbReference type="EMBL" id="PWN95160.1"/>
    </source>
</evidence>
<feature type="compositionally biased region" description="Basic and acidic residues" evidence="1">
    <location>
        <begin position="362"/>
        <end position="378"/>
    </location>
</feature>
<dbReference type="Pfam" id="PF10309">
    <property type="entry name" value="NCBP3"/>
    <property type="match status" value="1"/>
</dbReference>
<gene>
    <name evidence="2" type="ORF">FA09DRAFT_332335</name>
</gene>
<reference evidence="2 3" key="1">
    <citation type="journal article" date="2018" name="Mol. Biol. Evol.">
        <title>Broad Genomic Sampling Reveals a Smut Pathogenic Ancestry of the Fungal Clade Ustilaginomycotina.</title>
        <authorList>
            <person name="Kijpornyongpan T."/>
            <person name="Mondo S.J."/>
            <person name="Barry K."/>
            <person name="Sandor L."/>
            <person name="Lee J."/>
            <person name="Lipzen A."/>
            <person name="Pangilinan J."/>
            <person name="LaButti K."/>
            <person name="Hainaut M."/>
            <person name="Henrissat B."/>
            <person name="Grigoriev I.V."/>
            <person name="Spatafora J.W."/>
            <person name="Aime M.C."/>
        </authorList>
    </citation>
    <scope>NUCLEOTIDE SEQUENCE [LARGE SCALE GENOMIC DNA]</scope>
    <source>
        <strain evidence="2 3">MCA 4186</strain>
    </source>
</reference>
<organism evidence="2 3">
    <name type="scientific">Tilletiopsis washingtonensis</name>
    <dbReference type="NCBI Taxonomy" id="58919"/>
    <lineage>
        <taxon>Eukaryota</taxon>
        <taxon>Fungi</taxon>
        <taxon>Dikarya</taxon>
        <taxon>Basidiomycota</taxon>
        <taxon>Ustilaginomycotina</taxon>
        <taxon>Exobasidiomycetes</taxon>
        <taxon>Entylomatales</taxon>
        <taxon>Entylomatales incertae sedis</taxon>
        <taxon>Tilletiopsis</taxon>
    </lineage>
</organism>
<keyword evidence="3" id="KW-1185">Reference proteome</keyword>
<dbReference type="PANTHER" id="PTHR16291:SF0">
    <property type="entry name" value="NUCLEAR CAP-BINDING PROTEIN SUBUNIT 3"/>
    <property type="match status" value="1"/>
</dbReference>
<dbReference type="STRING" id="58919.A0A316Z0B4"/>
<dbReference type="PANTHER" id="PTHR16291">
    <property type="entry name" value="NUCLEAR CAP-BINDING PROTEIN SUBUNIT 3"/>
    <property type="match status" value="1"/>
</dbReference>
<protein>
    <submittedName>
        <fullName evidence="2">Uncharacterized protein</fullName>
    </submittedName>
</protein>
<dbReference type="AlphaFoldDB" id="A0A316Z0B4"/>
<dbReference type="Proteomes" id="UP000245946">
    <property type="component" value="Unassembled WGS sequence"/>
</dbReference>
<accession>A0A316Z0B4</accession>
<dbReference type="GO" id="GO:0005634">
    <property type="term" value="C:nucleus"/>
    <property type="evidence" value="ECO:0007669"/>
    <property type="project" value="TreeGrafter"/>
</dbReference>
<feature type="region of interest" description="Disordered" evidence="1">
    <location>
        <begin position="346"/>
        <end position="423"/>
    </location>
</feature>